<dbReference type="InterPro" id="IPR023404">
    <property type="entry name" value="rSAM_horseshoe"/>
</dbReference>
<evidence type="ECO:0000313" key="3">
    <source>
        <dbReference type="Proteomes" id="UP000619545"/>
    </source>
</evidence>
<dbReference type="InterPro" id="IPR006638">
    <property type="entry name" value="Elp3/MiaA/NifB-like_rSAM"/>
</dbReference>
<gene>
    <name evidence="2" type="ORF">HA336_00375</name>
</gene>
<reference evidence="2" key="1">
    <citation type="journal article" date="2020" name="bioRxiv">
        <title>A rank-normalized archaeal taxonomy based on genome phylogeny resolves widespread incomplete and uneven classifications.</title>
        <authorList>
            <person name="Rinke C."/>
            <person name="Chuvochina M."/>
            <person name="Mussig A.J."/>
            <person name="Chaumeil P.-A."/>
            <person name="Waite D.W."/>
            <person name="Whitman W.B."/>
            <person name="Parks D.H."/>
            <person name="Hugenholtz P."/>
        </authorList>
    </citation>
    <scope>NUCLEOTIDE SEQUENCE</scope>
    <source>
        <strain evidence="2">UBA8853</strain>
    </source>
</reference>
<dbReference type="SMART" id="SM00729">
    <property type="entry name" value="Elp3"/>
    <property type="match status" value="1"/>
</dbReference>
<dbReference type="GO" id="GO:0003824">
    <property type="term" value="F:catalytic activity"/>
    <property type="evidence" value="ECO:0007669"/>
    <property type="project" value="InterPro"/>
</dbReference>
<protein>
    <submittedName>
        <fullName evidence="2">Radical SAM protein</fullName>
    </submittedName>
</protein>
<dbReference type="InterPro" id="IPR007197">
    <property type="entry name" value="rSAM"/>
</dbReference>
<feature type="domain" description="Radical SAM core" evidence="1">
    <location>
        <begin position="174"/>
        <end position="446"/>
    </location>
</feature>
<dbReference type="PANTHER" id="PTHR43324:SF1">
    <property type="entry name" value="RADICAL SAM CORE DOMAIN-CONTAINING PROTEIN"/>
    <property type="match status" value="1"/>
</dbReference>
<dbReference type="OMA" id="HTPGKYL"/>
<dbReference type="Proteomes" id="UP000619545">
    <property type="component" value="Unassembled WGS sequence"/>
</dbReference>
<accession>A0A832SSS4</accession>
<dbReference type="SUPFAM" id="SSF102114">
    <property type="entry name" value="Radical SAM enzymes"/>
    <property type="match status" value="1"/>
</dbReference>
<evidence type="ECO:0000259" key="1">
    <source>
        <dbReference type="PROSITE" id="PS51918"/>
    </source>
</evidence>
<evidence type="ECO:0000313" key="2">
    <source>
        <dbReference type="EMBL" id="HII69672.1"/>
    </source>
</evidence>
<dbReference type="SFLD" id="SFLDG01082">
    <property type="entry name" value="B12-binding_domain_containing"/>
    <property type="match status" value="1"/>
</dbReference>
<dbReference type="AlphaFoldDB" id="A0A832SSS4"/>
<dbReference type="InterPro" id="IPR058240">
    <property type="entry name" value="rSAM_sf"/>
</dbReference>
<dbReference type="GO" id="GO:0051536">
    <property type="term" value="F:iron-sulfur cluster binding"/>
    <property type="evidence" value="ECO:0007669"/>
    <property type="project" value="InterPro"/>
</dbReference>
<dbReference type="PROSITE" id="PS51918">
    <property type="entry name" value="RADICAL_SAM"/>
    <property type="match status" value="1"/>
</dbReference>
<dbReference type="PANTHER" id="PTHR43324">
    <property type="match status" value="1"/>
</dbReference>
<sequence>MRVAILDGYTDEPAGLGVPPYLGTHPRYAYGAARAAGATEVRYVPVERVRSGDVDLNRFDVVVGICGVHTPGKYLGARPADLSEMLRILSEVDAVTVLGGPAAQSGHGRVGGELPETEVEGVDVIARGDVEAVVYDLVSEGSPEAVDPDRRRSIEELREYSVKGAPAAREHVDYPDAVIAELETYRGCPRFLSGGCSFCTEVPRYGEPEFRPPEDVVEEVKALYKVGVRRFRVGRQPCVFSYMAEGIGETERPRPNPEAVEKLFRGICTVAPDLVTLHVDNANPAVIAEHPVESREIAKVLVRYGTPGNVVAFGVETFDERVARKNNLNVESKEEVFRAIEVVASVGGYRGWNGMPYLLPGLNFVCGLIGENRERYRRDEEVLRELVERGLRVRRINVRNVVPFPGTEMGEHGTKWLERNRERVAAFKRFVREEVDPVLLRRVLPKGTVLRRLRVEPREPEFARQVGSYPVACRLLAEREPGEWVDGLVVGHGARSVEVIPLPVRREDGPDVLAKLPGVGKKEALDAFLKGRRPRVPYALRSWFAF</sequence>
<dbReference type="CDD" id="cd01335">
    <property type="entry name" value="Radical_SAM"/>
    <property type="match status" value="1"/>
</dbReference>
<dbReference type="SFLD" id="SFLDS00029">
    <property type="entry name" value="Radical_SAM"/>
    <property type="match status" value="1"/>
</dbReference>
<dbReference type="Pfam" id="PF04055">
    <property type="entry name" value="Radical_SAM"/>
    <property type="match status" value="1"/>
</dbReference>
<comment type="caution">
    <text evidence="2">The sequence shown here is derived from an EMBL/GenBank/DDBJ whole genome shotgun (WGS) entry which is preliminary data.</text>
</comment>
<organism evidence="2 3">
    <name type="scientific">Methanopyrus kandleri</name>
    <dbReference type="NCBI Taxonomy" id="2320"/>
    <lineage>
        <taxon>Archaea</taxon>
        <taxon>Methanobacteriati</taxon>
        <taxon>Methanobacteriota</taxon>
        <taxon>Methanomada group</taxon>
        <taxon>Methanopyri</taxon>
        <taxon>Methanopyrales</taxon>
        <taxon>Methanopyraceae</taxon>
        <taxon>Methanopyrus</taxon>
    </lineage>
</organism>
<name>A0A832SSS4_9EURY</name>
<proteinExistence type="predicted"/>
<dbReference type="EMBL" id="DUJS01000001">
    <property type="protein sequence ID" value="HII69672.1"/>
    <property type="molecule type" value="Genomic_DNA"/>
</dbReference>
<dbReference type="Gene3D" id="3.80.30.20">
    <property type="entry name" value="tm_1862 like domain"/>
    <property type="match status" value="1"/>
</dbReference>